<feature type="region of interest" description="Disordered" evidence="1">
    <location>
        <begin position="54"/>
        <end position="76"/>
    </location>
</feature>
<reference evidence="2" key="1">
    <citation type="submission" date="2021-01" db="EMBL/GenBank/DDBJ databases">
        <authorList>
            <person name="Corre E."/>
            <person name="Pelletier E."/>
            <person name="Niang G."/>
            <person name="Scheremetjew M."/>
            <person name="Finn R."/>
            <person name="Kale V."/>
            <person name="Holt S."/>
            <person name="Cochrane G."/>
            <person name="Meng A."/>
            <person name="Brown T."/>
            <person name="Cohen L."/>
        </authorList>
    </citation>
    <scope>NUCLEOTIDE SEQUENCE</scope>
    <source>
        <strain evidence="2">CCMP1510</strain>
    </source>
</reference>
<protein>
    <submittedName>
        <fullName evidence="2">Uncharacterized protein</fullName>
    </submittedName>
</protein>
<gene>
    <name evidence="2" type="ORF">ALAG00032_LOCUS4732</name>
</gene>
<proteinExistence type="predicted"/>
<feature type="compositionally biased region" description="Basic residues" evidence="1">
    <location>
        <begin position="368"/>
        <end position="377"/>
    </location>
</feature>
<feature type="compositionally biased region" description="Basic residues" evidence="1">
    <location>
        <begin position="273"/>
        <end position="288"/>
    </location>
</feature>
<dbReference type="EMBL" id="HBIJ01006731">
    <property type="protein sequence ID" value="CAE0363991.1"/>
    <property type="molecule type" value="Transcribed_RNA"/>
</dbReference>
<feature type="region of interest" description="Disordered" evidence="1">
    <location>
        <begin position="322"/>
        <end position="377"/>
    </location>
</feature>
<dbReference type="AlphaFoldDB" id="A0A7S3NFD3"/>
<accession>A0A7S3NFD3</accession>
<feature type="compositionally biased region" description="Low complexity" evidence="1">
    <location>
        <begin position="336"/>
        <end position="352"/>
    </location>
</feature>
<feature type="region of interest" description="Disordered" evidence="1">
    <location>
        <begin position="260"/>
        <end position="305"/>
    </location>
</feature>
<organism evidence="2">
    <name type="scientific">Aureoumbra lagunensis</name>
    <dbReference type="NCBI Taxonomy" id="44058"/>
    <lineage>
        <taxon>Eukaryota</taxon>
        <taxon>Sar</taxon>
        <taxon>Stramenopiles</taxon>
        <taxon>Ochrophyta</taxon>
        <taxon>Pelagophyceae</taxon>
        <taxon>Pelagomonadales</taxon>
        <taxon>Aureoumbra</taxon>
    </lineage>
</organism>
<evidence type="ECO:0000256" key="1">
    <source>
        <dbReference type="SAM" id="MobiDB-lite"/>
    </source>
</evidence>
<feature type="compositionally biased region" description="Low complexity" evidence="1">
    <location>
        <begin position="289"/>
        <end position="298"/>
    </location>
</feature>
<feature type="compositionally biased region" description="Basic and acidic residues" evidence="1">
    <location>
        <begin position="260"/>
        <end position="272"/>
    </location>
</feature>
<sequence length="377" mass="42239">MNSSGFVSPDTLDLRVLCGGSRSTTFNLTSVMCRDDDDSDSEQGNLEMIPEAQVQGAPAVTVQKEPQQSKIINDDDDFEEEAALDLRREQQSPPIQTNRMEVDDTQFPPAVSHIFIDDEENDEAYYKPAVPSKRRRVIDEDSDESERSVVDLCSSDEQSDDEKNEILILDDSSDESVIQVNREYTTVGNDEFDFYSIVEHEDDEDAHHMNDGREDLLHPEFSDTFRSVQWLEATNISKINFRDLLVDPVSIDASLRRLSEARRKRQANEGNKKKGSKRTGTQKKKKKNAASSNANKKQCFQPPASNISTSFTTAAGVEIRPLAQARPVLAPTTVNSRPSSYTTSRPRTTTTTAGRKPRAKSTFDKAAYRRAHPLPSS</sequence>
<feature type="region of interest" description="Disordered" evidence="1">
    <location>
        <begin position="133"/>
        <end position="161"/>
    </location>
</feature>
<name>A0A7S3NFD3_9STRA</name>
<evidence type="ECO:0000313" key="2">
    <source>
        <dbReference type="EMBL" id="CAE0363991.1"/>
    </source>
</evidence>